<dbReference type="eggNOG" id="arCOG02050">
    <property type="taxonomic scope" value="Archaea"/>
</dbReference>
<dbReference type="PANTHER" id="PTHR30269:SF23">
    <property type="entry name" value="MEMBRANE TRANSPORTER PROTEIN YDHB-RELATED"/>
    <property type="match status" value="1"/>
</dbReference>
<comment type="similarity">
    <text evidence="7">Belongs to the 4-toluene sulfonate uptake permease (TSUP) (TC 2.A.102) family.</text>
</comment>
<comment type="subcellular location">
    <subcellularLocation>
        <location evidence="1 7">Cell membrane</location>
        <topology evidence="1 7">Multi-pass membrane protein</topology>
    </subcellularLocation>
</comment>
<name>A8MDB7_CALMQ</name>
<feature type="transmembrane region" description="Helical" evidence="7">
    <location>
        <begin position="223"/>
        <end position="245"/>
    </location>
</feature>
<feature type="transmembrane region" description="Helical" evidence="7">
    <location>
        <begin position="98"/>
        <end position="118"/>
    </location>
</feature>
<evidence type="ECO:0000256" key="2">
    <source>
        <dbReference type="ARBA" id="ARBA00022448"/>
    </source>
</evidence>
<dbReference type="InterPro" id="IPR052017">
    <property type="entry name" value="TSUP"/>
</dbReference>
<organism evidence="8 9">
    <name type="scientific">Caldivirga maquilingensis (strain ATCC 700844 / DSM 13496 / JCM 10307 / IC-167)</name>
    <dbReference type="NCBI Taxonomy" id="397948"/>
    <lineage>
        <taxon>Archaea</taxon>
        <taxon>Thermoproteota</taxon>
        <taxon>Thermoprotei</taxon>
        <taxon>Thermoproteales</taxon>
        <taxon>Thermoproteaceae</taxon>
        <taxon>Caldivirga</taxon>
    </lineage>
</organism>
<dbReference type="Proteomes" id="UP000001137">
    <property type="component" value="Chromosome"/>
</dbReference>
<keyword evidence="5 7" id="KW-1133">Transmembrane helix</keyword>
<feature type="transmembrane region" description="Helical" evidence="7">
    <location>
        <begin position="188"/>
        <end position="211"/>
    </location>
</feature>
<feature type="transmembrane region" description="Helical" evidence="7">
    <location>
        <begin position="125"/>
        <end position="143"/>
    </location>
</feature>
<evidence type="ECO:0000256" key="6">
    <source>
        <dbReference type="ARBA" id="ARBA00023136"/>
    </source>
</evidence>
<dbReference type="OrthoDB" id="26819at2157"/>
<evidence type="ECO:0000256" key="5">
    <source>
        <dbReference type="ARBA" id="ARBA00022989"/>
    </source>
</evidence>
<dbReference type="STRING" id="397948.Cmaq_0941"/>
<protein>
    <recommendedName>
        <fullName evidence="7">Probable membrane transporter protein</fullName>
    </recommendedName>
</protein>
<keyword evidence="6 7" id="KW-0472">Membrane</keyword>
<keyword evidence="2" id="KW-0813">Transport</keyword>
<evidence type="ECO:0000256" key="4">
    <source>
        <dbReference type="ARBA" id="ARBA00022692"/>
    </source>
</evidence>
<feature type="transmembrane region" description="Helical" evidence="7">
    <location>
        <begin position="251"/>
        <end position="269"/>
    </location>
</feature>
<dbReference type="HOGENOM" id="CLU_045498_5_2_2"/>
<evidence type="ECO:0000313" key="8">
    <source>
        <dbReference type="EMBL" id="ABW01773.1"/>
    </source>
</evidence>
<feature type="transmembrane region" description="Helical" evidence="7">
    <location>
        <begin position="281"/>
        <end position="298"/>
    </location>
</feature>
<dbReference type="PANTHER" id="PTHR30269">
    <property type="entry name" value="TRANSMEMBRANE PROTEIN YFCA"/>
    <property type="match status" value="1"/>
</dbReference>
<dbReference type="RefSeq" id="WP_012185992.1">
    <property type="nucleotide sequence ID" value="NC_009954.1"/>
</dbReference>
<sequence length="310" mass="32957">MAMLTLVMYAIGLTPLGSPLIFLVLLMCICIVIGFIAALAGVGGGVLFTPIMMAFTSINPDIIRSTGLAIATMSSLVSAKPYLHGNLANFRLVLVSSIPYTLFAIIGSVIGLHITSVFGSVGKSIIRLSLGMLVLAIAALFIVRGNKTDIPKPPSGGDKLAELLRLNSSYVEKSLNLLIEYKVVNLQWGLLSLMGIGLVSGMFGLGAGWAIVPVYSMLMYIPLKVASASSIVLIGIGDTAAMWVYINNGAFIPLFAVPCLLGIIIGARLGSRIMPKVKISWIRILVIMVMVIAGLRLIQQSLPLLMGWLQ</sequence>
<feature type="transmembrane region" description="Helical" evidence="7">
    <location>
        <begin position="20"/>
        <end position="49"/>
    </location>
</feature>
<dbReference type="EMBL" id="CP000852">
    <property type="protein sequence ID" value="ABW01773.1"/>
    <property type="molecule type" value="Genomic_DNA"/>
</dbReference>
<reference evidence="8 9" key="1">
    <citation type="submission" date="2007-10" db="EMBL/GenBank/DDBJ databases">
        <title>Complete sequence of Caldivirga maquilingensis IC-167.</title>
        <authorList>
            <consortium name="US DOE Joint Genome Institute"/>
            <person name="Copeland A."/>
            <person name="Lucas S."/>
            <person name="Lapidus A."/>
            <person name="Barry K."/>
            <person name="Glavina del Rio T."/>
            <person name="Dalin E."/>
            <person name="Tice H."/>
            <person name="Pitluck S."/>
            <person name="Saunders E."/>
            <person name="Brettin T."/>
            <person name="Bruce D."/>
            <person name="Detter J.C."/>
            <person name="Han C."/>
            <person name="Schmutz J."/>
            <person name="Larimer F."/>
            <person name="Land M."/>
            <person name="Hauser L."/>
            <person name="Kyrpides N."/>
            <person name="Ivanova N."/>
            <person name="Biddle J.F."/>
            <person name="Zhang Z."/>
            <person name="Fitz-Gibbon S.T."/>
            <person name="Lowe T.M."/>
            <person name="Saltikov C."/>
            <person name="House C.H."/>
            <person name="Richardson P."/>
        </authorList>
    </citation>
    <scope>NUCLEOTIDE SEQUENCE [LARGE SCALE GENOMIC DNA]</scope>
    <source>
        <strain evidence="9">ATCC 700844 / DSM 13496 / JCM 10307 / IC-167</strain>
    </source>
</reference>
<dbReference type="InterPro" id="IPR002781">
    <property type="entry name" value="TM_pro_TauE-like"/>
</dbReference>
<dbReference type="AlphaFoldDB" id="A8MDB7"/>
<accession>A8MDB7</accession>
<keyword evidence="4 7" id="KW-0812">Transmembrane</keyword>
<dbReference type="GO" id="GO:0005886">
    <property type="term" value="C:plasma membrane"/>
    <property type="evidence" value="ECO:0007669"/>
    <property type="project" value="UniProtKB-SubCell"/>
</dbReference>
<dbReference type="KEGG" id="cma:Cmaq_0941"/>
<evidence type="ECO:0000256" key="7">
    <source>
        <dbReference type="RuleBase" id="RU363041"/>
    </source>
</evidence>
<dbReference type="GeneID" id="5709408"/>
<gene>
    <name evidence="8" type="ordered locus">Cmaq_0941</name>
</gene>
<keyword evidence="9" id="KW-1185">Reference proteome</keyword>
<evidence type="ECO:0000256" key="1">
    <source>
        <dbReference type="ARBA" id="ARBA00004651"/>
    </source>
</evidence>
<dbReference type="Pfam" id="PF01925">
    <property type="entry name" value="TauE"/>
    <property type="match status" value="1"/>
</dbReference>
<evidence type="ECO:0000313" key="9">
    <source>
        <dbReference type="Proteomes" id="UP000001137"/>
    </source>
</evidence>
<feature type="transmembrane region" description="Helical" evidence="7">
    <location>
        <begin position="61"/>
        <end position="78"/>
    </location>
</feature>
<proteinExistence type="inferred from homology"/>
<evidence type="ECO:0000256" key="3">
    <source>
        <dbReference type="ARBA" id="ARBA00022475"/>
    </source>
</evidence>
<keyword evidence="3 7" id="KW-1003">Cell membrane</keyword>